<feature type="non-terminal residue" evidence="3">
    <location>
        <position position="262"/>
    </location>
</feature>
<feature type="domain" description="Glycosyl transferase family 1" evidence="1">
    <location>
        <begin position="163"/>
        <end position="257"/>
    </location>
</feature>
<reference evidence="3" key="1">
    <citation type="journal article" date="2014" name="Front. Microbiol.">
        <title>High frequency of phylogenetically diverse reductive dehalogenase-homologous genes in deep subseafloor sedimentary metagenomes.</title>
        <authorList>
            <person name="Kawai M."/>
            <person name="Futagami T."/>
            <person name="Toyoda A."/>
            <person name="Takaki Y."/>
            <person name="Nishi S."/>
            <person name="Hori S."/>
            <person name="Arai W."/>
            <person name="Tsubouchi T."/>
            <person name="Morono Y."/>
            <person name="Uchiyama I."/>
            <person name="Ito T."/>
            <person name="Fujiyama A."/>
            <person name="Inagaki F."/>
            <person name="Takami H."/>
        </authorList>
    </citation>
    <scope>NUCLEOTIDE SEQUENCE</scope>
    <source>
        <strain evidence="3">Expedition CK06-06</strain>
    </source>
</reference>
<accession>X1DAW5</accession>
<evidence type="ECO:0000259" key="2">
    <source>
        <dbReference type="Pfam" id="PF13439"/>
    </source>
</evidence>
<evidence type="ECO:0008006" key="4">
    <source>
        <dbReference type="Google" id="ProtNLM"/>
    </source>
</evidence>
<dbReference type="InterPro" id="IPR028098">
    <property type="entry name" value="Glyco_trans_4-like_N"/>
</dbReference>
<dbReference type="Pfam" id="PF00534">
    <property type="entry name" value="Glycos_transf_1"/>
    <property type="match status" value="1"/>
</dbReference>
<feature type="domain" description="Glycosyltransferase subfamily 4-like N-terminal" evidence="2">
    <location>
        <begin position="1"/>
        <end position="152"/>
    </location>
</feature>
<dbReference type="SUPFAM" id="SSF53756">
    <property type="entry name" value="UDP-Glycosyltransferase/glycogen phosphorylase"/>
    <property type="match status" value="1"/>
</dbReference>
<gene>
    <name evidence="3" type="ORF">S01H4_53335</name>
</gene>
<dbReference type="AlphaFoldDB" id="X1DAW5"/>
<evidence type="ECO:0000313" key="3">
    <source>
        <dbReference type="EMBL" id="GAH17916.1"/>
    </source>
</evidence>
<dbReference type="GO" id="GO:0016757">
    <property type="term" value="F:glycosyltransferase activity"/>
    <property type="evidence" value="ECO:0007669"/>
    <property type="project" value="InterPro"/>
</dbReference>
<proteinExistence type="predicted"/>
<sequence>GHRVHIFSPKIQNGEPKPKNLFIHDVGGFRVGTNPEIIFSLPIHNYFFPEHEFLDISHIMTPVTIGVMGLIWSKYLGIPMVGTHHSPLAYYSDTYIPIAGKIMKKTGFLWAWERHIWQKFDLISVPTPSKKKLLLEHRFFKNPIISLTNGIDDFYFQKIDGNDIREKYNLGDKKVLVYACRQSPEKNVEKVVKAFKRIHKKIPDSHLLIVGTGPSVQSVKRRIHWYKLQEHVTQTGYISDMELLKIYNTADVSCLYSWIEAE</sequence>
<dbReference type="Gene3D" id="3.40.50.2000">
    <property type="entry name" value="Glycogen Phosphorylase B"/>
    <property type="match status" value="2"/>
</dbReference>
<comment type="caution">
    <text evidence="3">The sequence shown here is derived from an EMBL/GenBank/DDBJ whole genome shotgun (WGS) entry which is preliminary data.</text>
</comment>
<dbReference type="InterPro" id="IPR001296">
    <property type="entry name" value="Glyco_trans_1"/>
</dbReference>
<feature type="non-terminal residue" evidence="3">
    <location>
        <position position="1"/>
    </location>
</feature>
<protein>
    <recommendedName>
        <fullName evidence="4">Glycosyltransferase subfamily 4-like N-terminal domain-containing protein</fullName>
    </recommendedName>
</protein>
<dbReference type="Pfam" id="PF13439">
    <property type="entry name" value="Glyco_transf_4"/>
    <property type="match status" value="1"/>
</dbReference>
<dbReference type="PANTHER" id="PTHR45947">
    <property type="entry name" value="SULFOQUINOVOSYL TRANSFERASE SQD2"/>
    <property type="match status" value="1"/>
</dbReference>
<dbReference type="EMBL" id="BART01030576">
    <property type="protein sequence ID" value="GAH17916.1"/>
    <property type="molecule type" value="Genomic_DNA"/>
</dbReference>
<dbReference type="PANTHER" id="PTHR45947:SF3">
    <property type="entry name" value="SULFOQUINOVOSYL TRANSFERASE SQD2"/>
    <property type="match status" value="1"/>
</dbReference>
<dbReference type="InterPro" id="IPR050194">
    <property type="entry name" value="Glycosyltransferase_grp1"/>
</dbReference>
<name>X1DAW5_9ZZZZ</name>
<organism evidence="3">
    <name type="scientific">marine sediment metagenome</name>
    <dbReference type="NCBI Taxonomy" id="412755"/>
    <lineage>
        <taxon>unclassified sequences</taxon>
        <taxon>metagenomes</taxon>
        <taxon>ecological metagenomes</taxon>
    </lineage>
</organism>
<evidence type="ECO:0000259" key="1">
    <source>
        <dbReference type="Pfam" id="PF00534"/>
    </source>
</evidence>